<keyword evidence="2" id="KW-1185">Reference proteome</keyword>
<comment type="caution">
    <text evidence="1">The sequence shown here is derived from an EMBL/GenBank/DDBJ whole genome shotgun (WGS) entry which is preliminary data.</text>
</comment>
<accession>A0ABW4LMN9</accession>
<evidence type="ECO:0000313" key="2">
    <source>
        <dbReference type="Proteomes" id="UP001597214"/>
    </source>
</evidence>
<keyword evidence="1" id="KW-0808">Transferase</keyword>
<dbReference type="InterPro" id="IPR029063">
    <property type="entry name" value="SAM-dependent_MTases_sf"/>
</dbReference>
<dbReference type="EMBL" id="JBHUEM010000002">
    <property type="protein sequence ID" value="MFD1735238.1"/>
    <property type="molecule type" value="Genomic_DNA"/>
</dbReference>
<proteinExistence type="predicted"/>
<evidence type="ECO:0000313" key="1">
    <source>
        <dbReference type="EMBL" id="MFD1735238.1"/>
    </source>
</evidence>
<dbReference type="SUPFAM" id="SSF53335">
    <property type="entry name" value="S-adenosyl-L-methionine-dependent methyltransferases"/>
    <property type="match status" value="1"/>
</dbReference>
<sequence>MSKVEQNIKLDLERIVFIGRTFEEYLDIFSLSEEELQGKKILDCPAGACSFTAVGNKKGVDVTACDIAYYYSEEDLRNKGLKDIGHAMEHMEKAKSNYRWDYFNNVEGLRKHRLSALEDCNKDMKEYKNRYIPVRLPSLPFENEEFDLLLSAHFLFMYADRLDYQFHIETLNELLRVTKEEVRIFPLVDLEGKRYEHLDEIISFLGDNGYTVEEVKVQYEFQKDANSMLKIKKDSNLMGNRSHGGDK</sequence>
<dbReference type="GO" id="GO:0032259">
    <property type="term" value="P:methylation"/>
    <property type="evidence" value="ECO:0007669"/>
    <property type="project" value="UniProtKB-KW"/>
</dbReference>
<dbReference type="RefSeq" id="WP_377926340.1">
    <property type="nucleotide sequence ID" value="NZ_JBHUEM010000002.1"/>
</dbReference>
<gene>
    <name evidence="1" type="ORF">ACFSCX_01545</name>
</gene>
<dbReference type="Proteomes" id="UP001597214">
    <property type="component" value="Unassembled WGS sequence"/>
</dbReference>
<name>A0ABW4LMN9_9BACI</name>
<organism evidence="1 2">
    <name type="scientific">Bacillus salitolerans</name>
    <dbReference type="NCBI Taxonomy" id="1437434"/>
    <lineage>
        <taxon>Bacteria</taxon>
        <taxon>Bacillati</taxon>
        <taxon>Bacillota</taxon>
        <taxon>Bacilli</taxon>
        <taxon>Bacillales</taxon>
        <taxon>Bacillaceae</taxon>
        <taxon>Bacillus</taxon>
    </lineage>
</organism>
<dbReference type="Gene3D" id="3.40.50.150">
    <property type="entry name" value="Vaccinia Virus protein VP39"/>
    <property type="match status" value="1"/>
</dbReference>
<dbReference type="GO" id="GO:0008168">
    <property type="term" value="F:methyltransferase activity"/>
    <property type="evidence" value="ECO:0007669"/>
    <property type="project" value="UniProtKB-KW"/>
</dbReference>
<keyword evidence="1" id="KW-0489">Methyltransferase</keyword>
<protein>
    <submittedName>
        <fullName evidence="1">SAM-dependent methyltransferase</fullName>
    </submittedName>
</protein>
<reference evidence="2" key="1">
    <citation type="journal article" date="2019" name="Int. J. Syst. Evol. Microbiol.">
        <title>The Global Catalogue of Microorganisms (GCM) 10K type strain sequencing project: providing services to taxonomists for standard genome sequencing and annotation.</title>
        <authorList>
            <consortium name="The Broad Institute Genomics Platform"/>
            <consortium name="The Broad Institute Genome Sequencing Center for Infectious Disease"/>
            <person name="Wu L."/>
            <person name="Ma J."/>
        </authorList>
    </citation>
    <scope>NUCLEOTIDE SEQUENCE [LARGE SCALE GENOMIC DNA]</scope>
    <source>
        <strain evidence="2">CCUG 49339</strain>
    </source>
</reference>